<dbReference type="GO" id="GO:0019288">
    <property type="term" value="P:isopentenyl diphosphate biosynthetic process, methylerythritol 4-phosphate pathway"/>
    <property type="evidence" value="ECO:0007669"/>
    <property type="project" value="UniProtKB-UniRule"/>
</dbReference>
<organism evidence="10">
    <name type="scientific">Thermosulfidibacter takaii</name>
    <dbReference type="NCBI Taxonomy" id="412593"/>
    <lineage>
        <taxon>Bacteria</taxon>
        <taxon>Pseudomonadati</taxon>
        <taxon>Thermosulfidibacterota</taxon>
        <taxon>Thermosulfidibacteria</taxon>
        <taxon>Thermosulfidibacterales</taxon>
        <taxon>Thermosulfidibacteraceae</taxon>
    </lineage>
</organism>
<dbReference type="PANTHER" id="PTHR30454:SF0">
    <property type="entry name" value="4-HYDROXY-3-METHYLBUT-2-EN-1-YL DIPHOSPHATE SYNTHASE (FERREDOXIN), CHLOROPLASTIC"/>
    <property type="match status" value="1"/>
</dbReference>
<dbReference type="Gene3D" id="3.30.413.10">
    <property type="entry name" value="Sulfite Reductase Hemoprotein, domain 1"/>
    <property type="match status" value="1"/>
</dbReference>
<dbReference type="EMBL" id="DQWS01000109">
    <property type="protein sequence ID" value="HDD52987.1"/>
    <property type="molecule type" value="Genomic_DNA"/>
</dbReference>
<evidence type="ECO:0000256" key="5">
    <source>
        <dbReference type="ARBA" id="ARBA00023014"/>
    </source>
</evidence>
<keyword evidence="3 7" id="KW-0560">Oxidoreductase</keyword>
<dbReference type="GO" id="GO:0046429">
    <property type="term" value="F:4-hydroxy-3-methylbut-2-en-1-yl diphosphate synthase activity (ferredoxin)"/>
    <property type="evidence" value="ECO:0007669"/>
    <property type="project" value="UniProtKB-UniRule"/>
</dbReference>
<dbReference type="PIRSF" id="PIRSF004640">
    <property type="entry name" value="IspG"/>
    <property type="match status" value="1"/>
</dbReference>
<keyword evidence="4 7" id="KW-0408">Iron</keyword>
<name>A0A7C0U655_9BACT</name>
<evidence type="ECO:0000256" key="2">
    <source>
        <dbReference type="ARBA" id="ARBA00022723"/>
    </source>
</evidence>
<dbReference type="Pfam" id="PF04551">
    <property type="entry name" value="GcpE"/>
    <property type="match status" value="1"/>
</dbReference>
<dbReference type="NCBIfam" id="NF001540">
    <property type="entry name" value="PRK00366.1"/>
    <property type="match status" value="1"/>
</dbReference>
<evidence type="ECO:0000259" key="8">
    <source>
        <dbReference type="Pfam" id="PF04551"/>
    </source>
</evidence>
<dbReference type="UniPathway" id="UPA00056">
    <property type="reaction ID" value="UER00096"/>
</dbReference>
<gene>
    <name evidence="7" type="primary">ispG</name>
    <name evidence="10" type="ORF">ENF32_02835</name>
</gene>
<dbReference type="SUPFAM" id="SSF56014">
    <property type="entry name" value="Nitrite and sulphite reductase 4Fe-4S domain-like"/>
    <property type="match status" value="1"/>
</dbReference>
<dbReference type="AlphaFoldDB" id="A0A7C0U655"/>
<sequence length="359" mass="38218">MILRKKTRTIFLGHLQVGGGAPVSVQSMTKTDTRDVEATLAQARRLEAAGCEVIRMAVPDMEAVHRLPRYKEALSVPLVADIHFDHRLALKALEVGVDGLRINPGNIGPRWKVEEVVAAARERGVPIRVGVNAGSLEKDILERYGGPRPRALVESALRHVTILEDLGYYEIKVSLKASGVEDTVEAYEVFSQLRDYPLHLGVTEAGVGIPGVVKSAAGLSTLLSRGIGDTIRVSLTGDPVAEVEVGLEILKALGLRIGGIEIISCPTCGRCTWDLVAMVEEARERLAGIKAPLKVAIMGCEVNGPGEAREAHVGLAGGKGGALLFAKGRVVAKVKLTSALDALVDLVREMATEEVEGEG</sequence>
<evidence type="ECO:0000256" key="4">
    <source>
        <dbReference type="ARBA" id="ARBA00023004"/>
    </source>
</evidence>
<feature type="binding site" evidence="7">
    <location>
        <position position="268"/>
    </location>
    <ligand>
        <name>[4Fe-4S] cluster</name>
        <dbReference type="ChEBI" id="CHEBI:49883"/>
    </ligand>
</feature>
<dbReference type="EC" id="1.17.7.3" evidence="7"/>
<dbReference type="GO" id="GO:0016114">
    <property type="term" value="P:terpenoid biosynthetic process"/>
    <property type="evidence" value="ECO:0007669"/>
    <property type="project" value="InterPro"/>
</dbReference>
<dbReference type="SUPFAM" id="SSF51717">
    <property type="entry name" value="Dihydropteroate synthetase-like"/>
    <property type="match status" value="1"/>
</dbReference>
<dbReference type="PANTHER" id="PTHR30454">
    <property type="entry name" value="4-HYDROXY-3-METHYLBUT-2-EN-1-YL DIPHOSPHATE SYNTHASE"/>
    <property type="match status" value="1"/>
</dbReference>
<evidence type="ECO:0000256" key="3">
    <source>
        <dbReference type="ARBA" id="ARBA00023002"/>
    </source>
</evidence>
<comment type="caution">
    <text evidence="10">The sequence shown here is derived from an EMBL/GenBank/DDBJ whole genome shotgun (WGS) entry which is preliminary data.</text>
</comment>
<feature type="domain" description="IspG C-terminal" evidence="9">
    <location>
        <begin position="261"/>
        <end position="348"/>
    </location>
</feature>
<dbReference type="Proteomes" id="UP000885690">
    <property type="component" value="Unassembled WGS sequence"/>
</dbReference>
<feature type="binding site" evidence="7">
    <location>
        <position position="265"/>
    </location>
    <ligand>
        <name>[4Fe-4S] cluster</name>
        <dbReference type="ChEBI" id="CHEBI:49883"/>
    </ligand>
</feature>
<dbReference type="NCBIfam" id="TIGR00612">
    <property type="entry name" value="ispG_gcpE"/>
    <property type="match status" value="1"/>
</dbReference>
<dbReference type="InterPro" id="IPR011005">
    <property type="entry name" value="Dihydropteroate_synth-like_sf"/>
</dbReference>
<dbReference type="InterPro" id="IPR004588">
    <property type="entry name" value="IspG_bac-typ"/>
</dbReference>
<feature type="binding site" evidence="7">
    <location>
        <position position="300"/>
    </location>
    <ligand>
        <name>[4Fe-4S] cluster</name>
        <dbReference type="ChEBI" id="CHEBI:49883"/>
    </ligand>
</feature>
<dbReference type="FunFam" id="3.20.20.20:FF:000001">
    <property type="entry name" value="4-hydroxy-3-methylbut-2-en-1-yl diphosphate synthase (flavodoxin)"/>
    <property type="match status" value="1"/>
</dbReference>
<dbReference type="InterPro" id="IPR016425">
    <property type="entry name" value="IspG_bac"/>
</dbReference>
<comment type="similarity">
    <text evidence="7">Belongs to the IspG family.</text>
</comment>
<comment type="function">
    <text evidence="7">Converts 2C-methyl-D-erythritol 2,4-cyclodiphosphate (ME-2,4cPP) into 1-hydroxy-2-methyl-2-(E)-butenyl 4-diphosphate.</text>
</comment>
<dbReference type="InterPro" id="IPR058579">
    <property type="entry name" value="IspG_C"/>
</dbReference>
<keyword evidence="5 7" id="KW-0411">Iron-sulfur</keyword>
<feature type="binding site" evidence="7">
    <location>
        <position position="307"/>
    </location>
    <ligand>
        <name>[4Fe-4S] cluster</name>
        <dbReference type="ChEBI" id="CHEBI:49883"/>
    </ligand>
</feature>
<keyword evidence="2 7" id="KW-0479">Metal-binding</keyword>
<dbReference type="Pfam" id="PF26540">
    <property type="entry name" value="GcpE_C"/>
    <property type="match status" value="1"/>
</dbReference>
<feature type="domain" description="IspG TIM-barrel" evidence="8">
    <location>
        <begin position="7"/>
        <end position="246"/>
    </location>
</feature>
<protein>
    <recommendedName>
        <fullName evidence="7">4-hydroxy-3-methylbut-2-en-1-yl diphosphate synthase (flavodoxin)</fullName>
        <ecNumber evidence="7">1.17.7.3</ecNumber>
    </recommendedName>
    <alternativeName>
        <fullName evidence="7">1-hydroxy-2-methyl-2-(E)-butenyl 4-diphosphate synthase</fullName>
    </alternativeName>
</protein>
<comment type="cofactor">
    <cofactor evidence="7">
        <name>[4Fe-4S] cluster</name>
        <dbReference type="ChEBI" id="CHEBI:49883"/>
    </cofactor>
    <text evidence="7">Binds 1 [4Fe-4S] cluster.</text>
</comment>
<dbReference type="HAMAP" id="MF_00159">
    <property type="entry name" value="IspG"/>
    <property type="match status" value="1"/>
</dbReference>
<reference evidence="10" key="1">
    <citation type="journal article" date="2020" name="mSystems">
        <title>Genome- and Community-Level Interaction Insights into Carbon Utilization and Element Cycling Functions of Hydrothermarchaeota in Hydrothermal Sediment.</title>
        <authorList>
            <person name="Zhou Z."/>
            <person name="Liu Y."/>
            <person name="Xu W."/>
            <person name="Pan J."/>
            <person name="Luo Z.H."/>
            <person name="Li M."/>
        </authorList>
    </citation>
    <scope>NUCLEOTIDE SEQUENCE [LARGE SCALE GENOMIC DNA]</scope>
    <source>
        <strain evidence="10">HyVt-115</strain>
    </source>
</reference>
<dbReference type="GO" id="GO:0051539">
    <property type="term" value="F:4 iron, 4 sulfur cluster binding"/>
    <property type="evidence" value="ECO:0007669"/>
    <property type="project" value="UniProtKB-UniRule"/>
</dbReference>
<dbReference type="InterPro" id="IPR058578">
    <property type="entry name" value="IspG_TIM"/>
</dbReference>
<evidence type="ECO:0000256" key="1">
    <source>
        <dbReference type="ARBA" id="ARBA00022485"/>
    </source>
</evidence>
<dbReference type="GO" id="GO:0005506">
    <property type="term" value="F:iron ion binding"/>
    <property type="evidence" value="ECO:0007669"/>
    <property type="project" value="InterPro"/>
</dbReference>
<dbReference type="GO" id="GO:0141197">
    <property type="term" value="F:4-hydroxy-3-methylbut-2-enyl-diphosphate synthase activity (flavodoxin)"/>
    <property type="evidence" value="ECO:0007669"/>
    <property type="project" value="UniProtKB-EC"/>
</dbReference>
<proteinExistence type="inferred from homology"/>
<keyword evidence="1 7" id="KW-0004">4Fe-4S</keyword>
<dbReference type="InterPro" id="IPR045854">
    <property type="entry name" value="NO2/SO3_Rdtase_4Fe4S_sf"/>
</dbReference>
<keyword evidence="6 7" id="KW-0414">Isoprene biosynthesis</keyword>
<evidence type="ECO:0000259" key="9">
    <source>
        <dbReference type="Pfam" id="PF26540"/>
    </source>
</evidence>
<comment type="catalytic activity">
    <reaction evidence="7">
        <text>(2E)-4-hydroxy-3-methylbut-2-enyl diphosphate + oxidized [flavodoxin] + H2O + 2 H(+) = 2-C-methyl-D-erythritol 2,4-cyclic diphosphate + reduced [flavodoxin]</text>
        <dbReference type="Rhea" id="RHEA:43604"/>
        <dbReference type="Rhea" id="RHEA-COMP:10622"/>
        <dbReference type="Rhea" id="RHEA-COMP:10623"/>
        <dbReference type="ChEBI" id="CHEBI:15377"/>
        <dbReference type="ChEBI" id="CHEBI:15378"/>
        <dbReference type="ChEBI" id="CHEBI:57618"/>
        <dbReference type="ChEBI" id="CHEBI:58210"/>
        <dbReference type="ChEBI" id="CHEBI:58483"/>
        <dbReference type="ChEBI" id="CHEBI:128753"/>
        <dbReference type="EC" id="1.17.7.3"/>
    </reaction>
</comment>
<dbReference type="Gene3D" id="3.20.20.20">
    <property type="entry name" value="Dihydropteroate synthase-like"/>
    <property type="match status" value="1"/>
</dbReference>
<evidence type="ECO:0000313" key="10">
    <source>
        <dbReference type="EMBL" id="HDD52987.1"/>
    </source>
</evidence>
<comment type="pathway">
    <text evidence="7">Isoprenoid biosynthesis; isopentenyl diphosphate biosynthesis via DXP pathway; isopentenyl diphosphate from 1-deoxy-D-xylulose 5-phosphate: step 5/6.</text>
</comment>
<evidence type="ECO:0000256" key="7">
    <source>
        <dbReference type="HAMAP-Rule" id="MF_00159"/>
    </source>
</evidence>
<accession>A0A7C0U655</accession>
<evidence type="ECO:0000256" key="6">
    <source>
        <dbReference type="ARBA" id="ARBA00023229"/>
    </source>
</evidence>